<protein>
    <submittedName>
        <fullName evidence="1">Uncharacterized protein</fullName>
    </submittedName>
</protein>
<evidence type="ECO:0000313" key="1">
    <source>
        <dbReference type="EMBL" id="GFO38710.1"/>
    </source>
</evidence>
<accession>A0AAV4D3J4</accession>
<dbReference type="AlphaFoldDB" id="A0AAV4D3J4"/>
<sequence length="114" mass="12708">MVKVIAKQNRSWPLESSGNSMSFAVLQIPNHKVSLHLSPHQDSKDAGKLGQYFVGHSTSTPRIMVINLLLRDLNHTEKHAHKMDMFSALFLVALTGVFNVEDEKYFGSSITNLG</sequence>
<keyword evidence="2" id="KW-1185">Reference proteome</keyword>
<dbReference type="EMBL" id="BLXT01007347">
    <property type="protein sequence ID" value="GFO38710.1"/>
    <property type="molecule type" value="Genomic_DNA"/>
</dbReference>
<name>A0AAV4D3J4_9GAST</name>
<dbReference type="Proteomes" id="UP000735302">
    <property type="component" value="Unassembled WGS sequence"/>
</dbReference>
<proteinExistence type="predicted"/>
<gene>
    <name evidence="1" type="ORF">PoB_006521500</name>
</gene>
<comment type="caution">
    <text evidence="1">The sequence shown here is derived from an EMBL/GenBank/DDBJ whole genome shotgun (WGS) entry which is preliminary data.</text>
</comment>
<reference evidence="1 2" key="1">
    <citation type="journal article" date="2021" name="Elife">
        <title>Chloroplast acquisition without the gene transfer in kleptoplastic sea slugs, Plakobranchus ocellatus.</title>
        <authorList>
            <person name="Maeda T."/>
            <person name="Takahashi S."/>
            <person name="Yoshida T."/>
            <person name="Shimamura S."/>
            <person name="Takaki Y."/>
            <person name="Nagai Y."/>
            <person name="Toyoda A."/>
            <person name="Suzuki Y."/>
            <person name="Arimoto A."/>
            <person name="Ishii H."/>
            <person name="Satoh N."/>
            <person name="Nishiyama T."/>
            <person name="Hasebe M."/>
            <person name="Maruyama T."/>
            <person name="Minagawa J."/>
            <person name="Obokata J."/>
            <person name="Shigenobu S."/>
        </authorList>
    </citation>
    <scope>NUCLEOTIDE SEQUENCE [LARGE SCALE GENOMIC DNA]</scope>
</reference>
<organism evidence="1 2">
    <name type="scientific">Plakobranchus ocellatus</name>
    <dbReference type="NCBI Taxonomy" id="259542"/>
    <lineage>
        <taxon>Eukaryota</taxon>
        <taxon>Metazoa</taxon>
        <taxon>Spiralia</taxon>
        <taxon>Lophotrochozoa</taxon>
        <taxon>Mollusca</taxon>
        <taxon>Gastropoda</taxon>
        <taxon>Heterobranchia</taxon>
        <taxon>Euthyneura</taxon>
        <taxon>Panpulmonata</taxon>
        <taxon>Sacoglossa</taxon>
        <taxon>Placobranchoidea</taxon>
        <taxon>Plakobranchidae</taxon>
        <taxon>Plakobranchus</taxon>
    </lineage>
</organism>
<evidence type="ECO:0000313" key="2">
    <source>
        <dbReference type="Proteomes" id="UP000735302"/>
    </source>
</evidence>